<accession>A0A099I0G2</accession>
<reference evidence="2 3" key="1">
    <citation type="submission" date="2014-08" db="EMBL/GenBank/DDBJ databases">
        <title>Clostridium innocuum, an unnegligible vancomycin-resistant pathogen causing extra-intestinal infections.</title>
        <authorList>
            <person name="Feng Y."/>
            <person name="Chiu C.-H."/>
        </authorList>
    </citation>
    <scope>NUCLEOTIDE SEQUENCE [LARGE SCALE GENOMIC DNA]</scope>
    <source>
        <strain evidence="2 3">AN88</strain>
    </source>
</reference>
<dbReference type="SUPFAM" id="SSF52402">
    <property type="entry name" value="Adenine nucleotide alpha hydrolases-like"/>
    <property type="match status" value="1"/>
</dbReference>
<dbReference type="InterPro" id="IPR050128">
    <property type="entry name" value="Sulfate_adenylyltrnsfr_sub2"/>
</dbReference>
<dbReference type="PANTHER" id="PTHR43196">
    <property type="entry name" value="SULFATE ADENYLYLTRANSFERASE SUBUNIT 2"/>
    <property type="match status" value="1"/>
</dbReference>
<dbReference type="Pfam" id="PF01507">
    <property type="entry name" value="PAPS_reduct"/>
    <property type="match status" value="1"/>
</dbReference>
<feature type="domain" description="4Fe-4S ferredoxin-type" evidence="1">
    <location>
        <begin position="507"/>
        <end position="537"/>
    </location>
</feature>
<sequence>MWCKNCNIETNEEICPICGTATVEDIPNEIYWCDECCIPVIQDINQADRGVCPICGSNIRYLAKDIRPVFPEERLLVELILGKKPHEFVEKSVWASNNRYYINGKATSISNKTFEEIDIENIVSFLENSKQDNTYEYFDGFIEKFIQANRDRLSYLIDEAHSFILESSEKFDEENIVLSFSGGKDSTVTADLVIKALGNPSLVHIFGDTTLEFPMTIEYAERYRENHAQAIFQVAKNNEQNFYDVCEDIGPPARMMRWCCSMFKTGPITRVINNLYRNQQILTFYGIRKSESVSRSKYNRIEDDAESIKIQQQTVASPIFFWKDVDIWLYILEEKIDFNEAYRLGYDRVGCWCCPNNNQRAQFLSKIYMPERSKKWRTFLISFAKKIGKPDAEVYVDSGKWKARQGGNGLPSAGDVKIRFTNCTAEEHAKIYRLVREFDEELVGMFTPFGKLAPELGQKLLNEVIVLDQRTNVPILSIQPFYQDGYEFAVKVKTMNVADHEDLQRMVGYQIRKFNACRKCLKCESLCRSGAISIVGDSYYINPDKCVRCKMCVTAKYLNGGCMMDKYLRTK</sequence>
<dbReference type="InterPro" id="IPR014729">
    <property type="entry name" value="Rossmann-like_a/b/a_fold"/>
</dbReference>
<protein>
    <submittedName>
        <fullName evidence="2">Phosphoadenosine phosphosulfate reductase</fullName>
    </submittedName>
</protein>
<dbReference type="SUPFAM" id="SSF54862">
    <property type="entry name" value="4Fe-4S ferredoxins"/>
    <property type="match status" value="1"/>
</dbReference>
<dbReference type="Gene3D" id="3.30.70.20">
    <property type="match status" value="1"/>
</dbReference>
<dbReference type="Proteomes" id="UP000030008">
    <property type="component" value="Unassembled WGS sequence"/>
</dbReference>
<name>A0A099I0G2_CLOIN</name>
<dbReference type="RefSeq" id="WP_044907972.1">
    <property type="nucleotide sequence ID" value="NZ_JQIF01000113.1"/>
</dbReference>
<evidence type="ECO:0000313" key="2">
    <source>
        <dbReference type="EMBL" id="KGJ51439.1"/>
    </source>
</evidence>
<proteinExistence type="predicted"/>
<organism evidence="2 3">
    <name type="scientific">Clostridium innocuum</name>
    <dbReference type="NCBI Taxonomy" id="1522"/>
    <lineage>
        <taxon>Bacteria</taxon>
        <taxon>Bacillati</taxon>
        <taxon>Bacillota</taxon>
        <taxon>Clostridia</taxon>
        <taxon>Eubacteriales</taxon>
        <taxon>Clostridiaceae</taxon>
        <taxon>Clostridium</taxon>
    </lineage>
</organism>
<gene>
    <name evidence="2" type="ORF">CIAN88_20995</name>
</gene>
<dbReference type="PANTHER" id="PTHR43196:SF2">
    <property type="entry name" value="PHOSPHOADENOSINE PHOSPHOSULFATE REDUCTASE"/>
    <property type="match status" value="1"/>
</dbReference>
<evidence type="ECO:0000259" key="1">
    <source>
        <dbReference type="PROSITE" id="PS51379"/>
    </source>
</evidence>
<comment type="caution">
    <text evidence="2">The sequence shown here is derived from an EMBL/GenBank/DDBJ whole genome shotgun (WGS) entry which is preliminary data.</text>
</comment>
<dbReference type="AlphaFoldDB" id="A0A099I0G2"/>
<dbReference type="Gene3D" id="3.40.50.620">
    <property type="entry name" value="HUPs"/>
    <property type="match status" value="1"/>
</dbReference>
<dbReference type="GO" id="GO:0003824">
    <property type="term" value="F:catalytic activity"/>
    <property type="evidence" value="ECO:0007669"/>
    <property type="project" value="InterPro"/>
</dbReference>
<dbReference type="InterPro" id="IPR017896">
    <property type="entry name" value="4Fe4S_Fe-S-bd"/>
</dbReference>
<dbReference type="EMBL" id="JQIF01000113">
    <property type="protein sequence ID" value="KGJ51439.1"/>
    <property type="molecule type" value="Genomic_DNA"/>
</dbReference>
<dbReference type="InterPro" id="IPR002500">
    <property type="entry name" value="PAPS_reduct_dom"/>
</dbReference>
<dbReference type="PROSITE" id="PS51379">
    <property type="entry name" value="4FE4S_FER_2"/>
    <property type="match status" value="1"/>
</dbReference>
<evidence type="ECO:0000313" key="3">
    <source>
        <dbReference type="Proteomes" id="UP000030008"/>
    </source>
</evidence>